<evidence type="ECO:0000313" key="6">
    <source>
        <dbReference type="Proteomes" id="UP001596147"/>
    </source>
</evidence>
<dbReference type="PANTHER" id="PTHR43649">
    <property type="entry name" value="ARABINOSE-BINDING PROTEIN-RELATED"/>
    <property type="match status" value="1"/>
</dbReference>
<evidence type="ECO:0000256" key="2">
    <source>
        <dbReference type="ARBA" id="ARBA00008520"/>
    </source>
</evidence>
<dbReference type="RefSeq" id="WP_382353594.1">
    <property type="nucleotide sequence ID" value="NZ_JBHSMC010000020.1"/>
</dbReference>
<proteinExistence type="inferred from homology"/>
<name>A0ABW0LJN1_9BACI</name>
<sequence length="460" mass="51156">MKRFKFFMIITTIIILLIGCSSDQTSSDDKKDTEKKGDKEQITISFGTWNKGTEDEPNLERSLIKAFEAEYPHIKIELDQSIPNDRWTDGLATAASAKQMPDVFMLAEVPPGVANEWLLDITVIASNDPEFANVPQAVRDAATYNNIIYAVPAGQQFLGYYVNKDLYNQANLDVPEHGMSIDDFVSSVRDITNINEGKVGFANAMAILDWYPTAVTDNLGWYTLTDEGYHLDSKEFINGLNLASNLMLGGNAYEGLTDEQKANFSGEWGGEVFVNGGIGLTWDGTWAIPFFEENAEFDWDFVSIPGGRTVVANDYMGISKTTEHPEEAYLFAKWMSFGKKGYLKRLEIAQEEGFGLDSLPVTTDQEILDAYFELQSLPGLRKAYENLDKAVVEPVKTVPGYVQSRWEAPTGVAIEDNLNANISQLLEAAVKGTIKIEDYITQINDLANNQYKEANDAIAP</sequence>
<keyword evidence="6" id="KW-1185">Reference proteome</keyword>
<dbReference type="Proteomes" id="UP001596147">
    <property type="component" value="Unassembled WGS sequence"/>
</dbReference>
<comment type="similarity">
    <text evidence="2">Belongs to the bacterial solute-binding protein 1 family.</text>
</comment>
<comment type="caution">
    <text evidence="5">The sequence shown here is derived from an EMBL/GenBank/DDBJ whole genome shotgun (WGS) entry which is preliminary data.</text>
</comment>
<dbReference type="InterPro" id="IPR050490">
    <property type="entry name" value="Bact_solute-bd_prot1"/>
</dbReference>
<reference evidence="6" key="1">
    <citation type="journal article" date="2019" name="Int. J. Syst. Evol. Microbiol.">
        <title>The Global Catalogue of Microorganisms (GCM) 10K type strain sequencing project: providing services to taxonomists for standard genome sequencing and annotation.</title>
        <authorList>
            <consortium name="The Broad Institute Genomics Platform"/>
            <consortium name="The Broad Institute Genome Sequencing Center for Infectious Disease"/>
            <person name="Wu L."/>
            <person name="Ma J."/>
        </authorList>
    </citation>
    <scope>NUCLEOTIDE SEQUENCE [LARGE SCALE GENOMIC DNA]</scope>
    <source>
        <strain evidence="6">CGMCC 1.12237</strain>
    </source>
</reference>
<dbReference type="PROSITE" id="PS51257">
    <property type="entry name" value="PROKAR_LIPOPROTEIN"/>
    <property type="match status" value="1"/>
</dbReference>
<dbReference type="Gene3D" id="3.40.190.10">
    <property type="entry name" value="Periplasmic binding protein-like II"/>
    <property type="match status" value="1"/>
</dbReference>
<comment type="subcellular location">
    <subcellularLocation>
        <location evidence="1">Cell envelope</location>
    </subcellularLocation>
</comment>
<dbReference type="Pfam" id="PF01547">
    <property type="entry name" value="SBP_bac_1"/>
    <property type="match status" value="1"/>
</dbReference>
<evidence type="ECO:0000256" key="4">
    <source>
        <dbReference type="ARBA" id="ARBA00022729"/>
    </source>
</evidence>
<dbReference type="PANTHER" id="PTHR43649:SF31">
    <property type="entry name" value="SN-GLYCEROL-3-PHOSPHATE-BINDING PERIPLASMIC PROTEIN UGPB"/>
    <property type="match status" value="1"/>
</dbReference>
<evidence type="ECO:0000256" key="1">
    <source>
        <dbReference type="ARBA" id="ARBA00004196"/>
    </source>
</evidence>
<evidence type="ECO:0000313" key="5">
    <source>
        <dbReference type="EMBL" id="MFC5466109.1"/>
    </source>
</evidence>
<keyword evidence="4" id="KW-0732">Signal</keyword>
<organism evidence="5 6">
    <name type="scientific">Lederbergia graminis</name>
    <dbReference type="NCBI Taxonomy" id="735518"/>
    <lineage>
        <taxon>Bacteria</taxon>
        <taxon>Bacillati</taxon>
        <taxon>Bacillota</taxon>
        <taxon>Bacilli</taxon>
        <taxon>Bacillales</taxon>
        <taxon>Bacillaceae</taxon>
        <taxon>Lederbergia</taxon>
    </lineage>
</organism>
<evidence type="ECO:0000256" key="3">
    <source>
        <dbReference type="ARBA" id="ARBA00022448"/>
    </source>
</evidence>
<dbReference type="EMBL" id="JBHSMC010000020">
    <property type="protein sequence ID" value="MFC5466109.1"/>
    <property type="molecule type" value="Genomic_DNA"/>
</dbReference>
<dbReference type="SUPFAM" id="SSF53850">
    <property type="entry name" value="Periplasmic binding protein-like II"/>
    <property type="match status" value="1"/>
</dbReference>
<accession>A0ABW0LJN1</accession>
<dbReference type="InterPro" id="IPR006059">
    <property type="entry name" value="SBP"/>
</dbReference>
<gene>
    <name evidence="5" type="ORF">ACFPM4_15355</name>
</gene>
<protein>
    <submittedName>
        <fullName evidence="5">ABC transporter substrate-binding protein</fullName>
    </submittedName>
</protein>
<keyword evidence="3" id="KW-0813">Transport</keyword>